<dbReference type="InterPro" id="IPR001789">
    <property type="entry name" value="Sig_transdc_resp-reg_receiver"/>
</dbReference>
<evidence type="ECO:0000256" key="1">
    <source>
        <dbReference type="ARBA" id="ARBA00023012"/>
    </source>
</evidence>
<feature type="domain" description="HTH LytTR-type" evidence="5">
    <location>
        <begin position="129"/>
        <end position="233"/>
    </location>
</feature>
<evidence type="ECO:0000313" key="6">
    <source>
        <dbReference type="EMBL" id="NDY94454.1"/>
    </source>
</evidence>
<dbReference type="SMART" id="SM00448">
    <property type="entry name" value="REC"/>
    <property type="match status" value="1"/>
</dbReference>
<dbReference type="GO" id="GO:0000156">
    <property type="term" value="F:phosphorelay response regulator activity"/>
    <property type="evidence" value="ECO:0007669"/>
    <property type="project" value="TreeGrafter"/>
</dbReference>
<dbReference type="GO" id="GO:0032993">
    <property type="term" value="C:protein-DNA complex"/>
    <property type="evidence" value="ECO:0007669"/>
    <property type="project" value="TreeGrafter"/>
</dbReference>
<dbReference type="AlphaFoldDB" id="A0A845UV85"/>
<dbReference type="InterPro" id="IPR007492">
    <property type="entry name" value="LytTR_DNA-bd_dom"/>
</dbReference>
<reference evidence="6 7" key="1">
    <citation type="submission" date="2020-02" db="EMBL/GenBank/DDBJ databases">
        <authorList>
            <person name="Zhang X.-Y."/>
        </authorList>
    </citation>
    <scope>NUCLEOTIDE SEQUENCE [LARGE SCALE GENOMIC DNA]</scope>
    <source>
        <strain evidence="6 7">C33</strain>
    </source>
</reference>
<evidence type="ECO:0000313" key="7">
    <source>
        <dbReference type="Proteomes" id="UP000484885"/>
    </source>
</evidence>
<dbReference type="GO" id="GO:0000976">
    <property type="term" value="F:transcription cis-regulatory region binding"/>
    <property type="evidence" value="ECO:0007669"/>
    <property type="project" value="TreeGrafter"/>
</dbReference>
<dbReference type="Pfam" id="PF04397">
    <property type="entry name" value="LytTR"/>
    <property type="match status" value="1"/>
</dbReference>
<evidence type="ECO:0000259" key="5">
    <source>
        <dbReference type="PROSITE" id="PS50930"/>
    </source>
</evidence>
<dbReference type="InterPro" id="IPR039420">
    <property type="entry name" value="WalR-like"/>
</dbReference>
<dbReference type="PROSITE" id="PS50930">
    <property type="entry name" value="HTH_LYTTR"/>
    <property type="match status" value="1"/>
</dbReference>
<dbReference type="Pfam" id="PF00072">
    <property type="entry name" value="Response_reg"/>
    <property type="match status" value="1"/>
</dbReference>
<sequence>MKVLVVDDETPAVRRLERLLSARDDAVCVGAAHNGEQALDAAARLRPDVVLMDVEMPGIDGVEAAHRLQSQTSPPAIIFVTAFERYAVDAFDLQAVDYLVKPVRAERLGQALERAAAAKSRASTGPATLSARLGERLLAIRVADIRLLQAEDKYTCVHHLGGEALIEDSLLSLEDRFGDRFLRVHRSALVSRRHLRALFRDEQGHDRVEIDDCPIQPEVSRRNLAAVRRALQS</sequence>
<keyword evidence="7" id="KW-1185">Reference proteome</keyword>
<feature type="modified residue" description="4-aspartylphosphate" evidence="3">
    <location>
        <position position="53"/>
    </location>
</feature>
<keyword evidence="3" id="KW-0597">Phosphoprotein</keyword>
<dbReference type="PANTHER" id="PTHR48111">
    <property type="entry name" value="REGULATOR OF RPOS"/>
    <property type="match status" value="1"/>
</dbReference>
<dbReference type="Gene3D" id="2.40.50.1020">
    <property type="entry name" value="LytTr DNA-binding domain"/>
    <property type="match status" value="1"/>
</dbReference>
<dbReference type="GO" id="GO:0005829">
    <property type="term" value="C:cytosol"/>
    <property type="evidence" value="ECO:0007669"/>
    <property type="project" value="TreeGrafter"/>
</dbReference>
<evidence type="ECO:0000259" key="4">
    <source>
        <dbReference type="PROSITE" id="PS50110"/>
    </source>
</evidence>
<dbReference type="PROSITE" id="PS50110">
    <property type="entry name" value="RESPONSE_REGULATORY"/>
    <property type="match status" value="1"/>
</dbReference>
<dbReference type="InterPro" id="IPR011006">
    <property type="entry name" value="CheY-like_superfamily"/>
</dbReference>
<dbReference type="Gene3D" id="3.40.50.2300">
    <property type="match status" value="1"/>
</dbReference>
<comment type="caution">
    <text evidence="6">The sequence shown here is derived from an EMBL/GenBank/DDBJ whole genome shotgun (WGS) entry which is preliminary data.</text>
</comment>
<name>A0A845UV85_9GAMM</name>
<keyword evidence="2" id="KW-0238">DNA-binding</keyword>
<proteinExistence type="predicted"/>
<organism evidence="6 7">
    <name type="scientific">Wenzhouxiangella limi</name>
    <dbReference type="NCBI Taxonomy" id="2707351"/>
    <lineage>
        <taxon>Bacteria</taxon>
        <taxon>Pseudomonadati</taxon>
        <taxon>Pseudomonadota</taxon>
        <taxon>Gammaproteobacteria</taxon>
        <taxon>Chromatiales</taxon>
        <taxon>Wenzhouxiangellaceae</taxon>
        <taxon>Wenzhouxiangella</taxon>
    </lineage>
</organism>
<feature type="domain" description="Response regulatory" evidence="4">
    <location>
        <begin position="2"/>
        <end position="116"/>
    </location>
</feature>
<dbReference type="PANTHER" id="PTHR48111:SF3">
    <property type="entry name" value="TRANSCRIPTIONAL REGULATORY PROTEIN BTSR"/>
    <property type="match status" value="1"/>
</dbReference>
<accession>A0A845UV85</accession>
<evidence type="ECO:0000256" key="3">
    <source>
        <dbReference type="PROSITE-ProRule" id="PRU00169"/>
    </source>
</evidence>
<dbReference type="GO" id="GO:0006355">
    <property type="term" value="P:regulation of DNA-templated transcription"/>
    <property type="evidence" value="ECO:0007669"/>
    <property type="project" value="TreeGrafter"/>
</dbReference>
<gene>
    <name evidence="6" type="ORF">G3I74_01750</name>
</gene>
<keyword evidence="1" id="KW-0902">Two-component regulatory system</keyword>
<evidence type="ECO:0000256" key="2">
    <source>
        <dbReference type="ARBA" id="ARBA00023125"/>
    </source>
</evidence>
<dbReference type="SUPFAM" id="SSF52172">
    <property type="entry name" value="CheY-like"/>
    <property type="match status" value="1"/>
</dbReference>
<protein>
    <submittedName>
        <fullName evidence="6">Response regulator transcription factor</fullName>
    </submittedName>
</protein>
<dbReference type="EMBL" id="JAAGSC010000031">
    <property type="protein sequence ID" value="NDY94454.1"/>
    <property type="molecule type" value="Genomic_DNA"/>
</dbReference>
<dbReference type="SMART" id="SM00850">
    <property type="entry name" value="LytTR"/>
    <property type="match status" value="1"/>
</dbReference>
<dbReference type="Proteomes" id="UP000484885">
    <property type="component" value="Unassembled WGS sequence"/>
</dbReference>